<dbReference type="GO" id="GO:0005737">
    <property type="term" value="C:cytoplasm"/>
    <property type="evidence" value="ECO:0007669"/>
    <property type="project" value="UniProtKB-SubCell"/>
</dbReference>
<evidence type="ECO:0000313" key="7">
    <source>
        <dbReference type="Proteomes" id="UP001201812"/>
    </source>
</evidence>
<keyword evidence="4" id="KW-0677">Repeat</keyword>
<dbReference type="InterPro" id="IPR036322">
    <property type="entry name" value="WD40_repeat_dom_sf"/>
</dbReference>
<dbReference type="SMART" id="SM00320">
    <property type="entry name" value="WD40"/>
    <property type="match status" value="5"/>
</dbReference>
<comment type="subcellular location">
    <subcellularLocation>
        <location evidence="1">Cytoplasm</location>
    </subcellularLocation>
</comment>
<dbReference type="InterPro" id="IPR001680">
    <property type="entry name" value="WD40_rpt"/>
</dbReference>
<dbReference type="InterPro" id="IPR050687">
    <property type="entry name" value="Dynein_IC"/>
</dbReference>
<evidence type="ECO:0000256" key="3">
    <source>
        <dbReference type="ARBA" id="ARBA00022574"/>
    </source>
</evidence>
<dbReference type="GO" id="GO:0045504">
    <property type="term" value="F:dynein heavy chain binding"/>
    <property type="evidence" value="ECO:0007669"/>
    <property type="project" value="TreeGrafter"/>
</dbReference>
<dbReference type="GO" id="GO:0045503">
    <property type="term" value="F:dynein light chain binding"/>
    <property type="evidence" value="ECO:0007669"/>
    <property type="project" value="TreeGrafter"/>
</dbReference>
<dbReference type="Proteomes" id="UP001201812">
    <property type="component" value="Unassembled WGS sequence"/>
</dbReference>
<evidence type="ECO:0000256" key="5">
    <source>
        <dbReference type="PROSITE-ProRule" id="PRU00221"/>
    </source>
</evidence>
<reference evidence="6" key="1">
    <citation type="submission" date="2022-01" db="EMBL/GenBank/DDBJ databases">
        <title>Genome Sequence Resource for Two Populations of Ditylenchus destructor, the Migratory Endoparasitic Phytonematode.</title>
        <authorList>
            <person name="Zhang H."/>
            <person name="Lin R."/>
            <person name="Xie B."/>
        </authorList>
    </citation>
    <scope>NUCLEOTIDE SEQUENCE</scope>
    <source>
        <strain evidence="6">BazhouSP</strain>
    </source>
</reference>
<dbReference type="AlphaFoldDB" id="A0AAD4MIY7"/>
<dbReference type="EMBL" id="JAKKPZ010000443">
    <property type="protein sequence ID" value="KAI1695086.1"/>
    <property type="molecule type" value="Genomic_DNA"/>
</dbReference>
<protein>
    <submittedName>
        <fullName evidence="6">Cytoplasmic dynein 1 intermediate chain 2</fullName>
    </submittedName>
</protein>
<evidence type="ECO:0000256" key="1">
    <source>
        <dbReference type="ARBA" id="ARBA00004496"/>
    </source>
</evidence>
<dbReference type="PANTHER" id="PTHR12442">
    <property type="entry name" value="DYNEIN INTERMEDIATE CHAIN"/>
    <property type="match status" value="1"/>
</dbReference>
<organism evidence="6 7">
    <name type="scientific">Ditylenchus destructor</name>
    <dbReference type="NCBI Taxonomy" id="166010"/>
    <lineage>
        <taxon>Eukaryota</taxon>
        <taxon>Metazoa</taxon>
        <taxon>Ecdysozoa</taxon>
        <taxon>Nematoda</taxon>
        <taxon>Chromadorea</taxon>
        <taxon>Rhabditida</taxon>
        <taxon>Tylenchina</taxon>
        <taxon>Tylenchomorpha</taxon>
        <taxon>Sphaerularioidea</taxon>
        <taxon>Anguinidae</taxon>
        <taxon>Anguininae</taxon>
        <taxon>Ditylenchus</taxon>
    </lineage>
</organism>
<name>A0AAD4MIY7_9BILA</name>
<keyword evidence="3 5" id="KW-0853">WD repeat</keyword>
<dbReference type="Gene3D" id="2.130.10.10">
    <property type="entry name" value="YVTN repeat-like/Quinoprotein amine dehydrogenase"/>
    <property type="match status" value="2"/>
</dbReference>
<dbReference type="SUPFAM" id="SSF50978">
    <property type="entry name" value="WD40 repeat-like"/>
    <property type="match status" value="1"/>
</dbReference>
<keyword evidence="2" id="KW-0963">Cytoplasm</keyword>
<evidence type="ECO:0000256" key="2">
    <source>
        <dbReference type="ARBA" id="ARBA00022490"/>
    </source>
</evidence>
<keyword evidence="7" id="KW-1185">Reference proteome</keyword>
<dbReference type="PROSITE" id="PS50082">
    <property type="entry name" value="WD_REPEATS_2"/>
    <property type="match status" value="1"/>
</dbReference>
<evidence type="ECO:0000256" key="4">
    <source>
        <dbReference type="ARBA" id="ARBA00022737"/>
    </source>
</evidence>
<proteinExistence type="predicted"/>
<sequence length="385" mass="43232">MEDVDVTYDYRPSSKPAIELKCHLYDNQLNNRFVQSLDYSRFSQERIAAGYDHDPSSPLLPPGIIALWNLNCETVPENILHAPSRLTSMILDSQEPNVIFGGCYSGQICLWDVRINQRNPVCKTKSYKSNKNMHVQPICFMMQDPLNNMELVTLSRDGLMCSWSIDSGFRVPLQSIQLTYNPNTEASSTVNDRMLQAISMSVCPSTPSKMVVGSENSIYIGDRHSNGEMDRHFYAHDLPISAVHVSEILNSSGLTSICLSSSFDFTVKLWNLNKENSSEPLRTFHHKHFVVDVKWSPSQAEVFSSACADGTLNLWNLKLNENEPVSVIAMDNALAKMMWTRTGNQICVGDINGSVRIYDVQNSLCCYAPFHFGSDDLASTLFNAM</sequence>
<dbReference type="PANTHER" id="PTHR12442:SF22">
    <property type="entry name" value="CYTOPLASMIC DYNEIN 1 INTERMEDIATE CHAIN-RELATED"/>
    <property type="match status" value="1"/>
</dbReference>
<accession>A0AAD4MIY7</accession>
<dbReference type="Pfam" id="PF00400">
    <property type="entry name" value="WD40"/>
    <property type="match status" value="2"/>
</dbReference>
<evidence type="ECO:0000313" key="6">
    <source>
        <dbReference type="EMBL" id="KAI1695086.1"/>
    </source>
</evidence>
<dbReference type="GO" id="GO:0010970">
    <property type="term" value="P:transport along microtubule"/>
    <property type="evidence" value="ECO:0007669"/>
    <property type="project" value="TreeGrafter"/>
</dbReference>
<gene>
    <name evidence="6" type="ORF">DdX_19772</name>
</gene>
<feature type="repeat" description="WD" evidence="5">
    <location>
        <begin position="283"/>
        <end position="325"/>
    </location>
</feature>
<comment type="caution">
    <text evidence="6">The sequence shown here is derived from an EMBL/GenBank/DDBJ whole genome shotgun (WGS) entry which is preliminary data.</text>
</comment>
<dbReference type="GO" id="GO:0005868">
    <property type="term" value="C:cytoplasmic dynein complex"/>
    <property type="evidence" value="ECO:0007669"/>
    <property type="project" value="TreeGrafter"/>
</dbReference>
<dbReference type="InterPro" id="IPR015943">
    <property type="entry name" value="WD40/YVTN_repeat-like_dom_sf"/>
</dbReference>